<keyword evidence="2" id="KW-1185">Reference proteome</keyword>
<dbReference type="Proteomes" id="UP000276133">
    <property type="component" value="Unassembled WGS sequence"/>
</dbReference>
<reference evidence="1 2" key="1">
    <citation type="journal article" date="2018" name="Sci. Rep.">
        <title>Genomic signatures of local adaptation to the degree of environmental predictability in rotifers.</title>
        <authorList>
            <person name="Franch-Gras L."/>
            <person name="Hahn C."/>
            <person name="Garcia-Roger E.M."/>
            <person name="Carmona M.J."/>
            <person name="Serra M."/>
            <person name="Gomez A."/>
        </authorList>
    </citation>
    <scope>NUCLEOTIDE SEQUENCE [LARGE SCALE GENOMIC DNA]</scope>
    <source>
        <strain evidence="1">HYR1</strain>
    </source>
</reference>
<protein>
    <submittedName>
        <fullName evidence="1">Uncharacterized protein</fullName>
    </submittedName>
</protein>
<name>A0A3M7S2B7_BRAPC</name>
<accession>A0A3M7S2B7</accession>
<evidence type="ECO:0000313" key="1">
    <source>
        <dbReference type="EMBL" id="RNA29765.1"/>
    </source>
</evidence>
<comment type="caution">
    <text evidence="1">The sequence shown here is derived from an EMBL/GenBank/DDBJ whole genome shotgun (WGS) entry which is preliminary data.</text>
</comment>
<sequence>MKSELKINKFIRILCRMILYCGQLKLNLDLVDFLTLKLFLNSLFFGEKNKCEIFSILVKKNL</sequence>
<gene>
    <name evidence="1" type="ORF">BpHYR1_047179</name>
</gene>
<dbReference type="EMBL" id="REGN01002165">
    <property type="protein sequence ID" value="RNA29765.1"/>
    <property type="molecule type" value="Genomic_DNA"/>
</dbReference>
<evidence type="ECO:0000313" key="2">
    <source>
        <dbReference type="Proteomes" id="UP000276133"/>
    </source>
</evidence>
<organism evidence="1 2">
    <name type="scientific">Brachionus plicatilis</name>
    <name type="common">Marine rotifer</name>
    <name type="synonym">Brachionus muelleri</name>
    <dbReference type="NCBI Taxonomy" id="10195"/>
    <lineage>
        <taxon>Eukaryota</taxon>
        <taxon>Metazoa</taxon>
        <taxon>Spiralia</taxon>
        <taxon>Gnathifera</taxon>
        <taxon>Rotifera</taxon>
        <taxon>Eurotatoria</taxon>
        <taxon>Monogononta</taxon>
        <taxon>Pseudotrocha</taxon>
        <taxon>Ploima</taxon>
        <taxon>Brachionidae</taxon>
        <taxon>Brachionus</taxon>
    </lineage>
</organism>
<dbReference type="AlphaFoldDB" id="A0A3M7S2B7"/>
<proteinExistence type="predicted"/>